<dbReference type="STRING" id="1801992.A2Y98_00830"/>
<evidence type="ECO:0000313" key="3">
    <source>
        <dbReference type="Proteomes" id="UP000179099"/>
    </source>
</evidence>
<keyword evidence="1" id="KW-0812">Transmembrane</keyword>
<reference evidence="2 3" key="1">
    <citation type="journal article" date="2016" name="Nat. Commun.">
        <title>Thousands of microbial genomes shed light on interconnected biogeochemical processes in an aquifer system.</title>
        <authorList>
            <person name="Anantharaman K."/>
            <person name="Brown C.T."/>
            <person name="Hug L.A."/>
            <person name="Sharon I."/>
            <person name="Castelle C.J."/>
            <person name="Probst A.J."/>
            <person name="Thomas B.C."/>
            <person name="Singh A."/>
            <person name="Wilkins M.J."/>
            <person name="Karaoz U."/>
            <person name="Brodie E.L."/>
            <person name="Williams K.H."/>
            <person name="Hubbard S.S."/>
            <person name="Banfield J.F."/>
        </authorList>
    </citation>
    <scope>NUCLEOTIDE SEQUENCE [LARGE SCALE GENOMIC DNA]</scope>
</reference>
<evidence type="ECO:0000256" key="1">
    <source>
        <dbReference type="SAM" id="Phobius"/>
    </source>
</evidence>
<dbReference type="Proteomes" id="UP000179099">
    <property type="component" value="Unassembled WGS sequence"/>
</dbReference>
<dbReference type="AlphaFoldDB" id="A0A1G2F7F3"/>
<accession>A0A1G2F7F3</accession>
<organism evidence="2 3">
    <name type="scientific">Candidatus Portnoybacteria bacterium RBG_19FT_COMBO_36_7</name>
    <dbReference type="NCBI Taxonomy" id="1801992"/>
    <lineage>
        <taxon>Bacteria</taxon>
        <taxon>Candidatus Portnoyibacteriota</taxon>
    </lineage>
</organism>
<protein>
    <recommendedName>
        <fullName evidence="4">Type 4 fimbrial biogenesis protein PilX N-terminal domain-containing protein</fullName>
    </recommendedName>
</protein>
<feature type="transmembrane region" description="Helical" evidence="1">
    <location>
        <begin position="20"/>
        <end position="43"/>
    </location>
</feature>
<gene>
    <name evidence="2" type="ORF">A2Y98_00830</name>
</gene>
<keyword evidence="1" id="KW-1133">Transmembrane helix</keyword>
<comment type="caution">
    <text evidence="2">The sequence shown here is derived from an EMBL/GenBank/DDBJ whole genome shotgun (WGS) entry which is preliminary data.</text>
</comment>
<keyword evidence="1" id="KW-0472">Membrane</keyword>
<proteinExistence type="predicted"/>
<evidence type="ECO:0000313" key="2">
    <source>
        <dbReference type="EMBL" id="OGZ33994.1"/>
    </source>
</evidence>
<name>A0A1G2F7F3_9BACT</name>
<evidence type="ECO:0008006" key="4">
    <source>
        <dbReference type="Google" id="ProtNLM"/>
    </source>
</evidence>
<sequence length="437" mass="45835">MINSNLKKADLKPNRGFAALLATLIILSVVIVIIAALSLTTLFSQKIEKNYIDSTQAYFSAEGGIEDSLYRIIKGKNYIATNLLNVGSSTATINISGTNRQKTVLVSGENENHFRSLEAKLIITTTDISFYYGIQVGDLGLKMDGNAVVHGNIFSNGPITGASNTKIYGDAISAGDSGSIGSMKIKDDEGGGNAWAKNLEDCTIDGDAHYSTIAGCSVGGSIYTPEDPVSPEDMPIKDETINDWKNDAAAGGTIPGYFLGGNSQDSLGPIKVDGDMILDSNAILTITGTIWVIGNLSLNSNVIVQLDSNYGPDSGVIIVDGEIIVDSNITLCGSGGYKKVGECNPSVGSYLMLLSTKNAPDPNSPAIAASSNTETAILYANAGFIKLTSNANLKEATGYGIYMDSNAEVNYEIGLANASFSSGPGASWVVNSWQEVP</sequence>
<dbReference type="EMBL" id="MHMW01000021">
    <property type="protein sequence ID" value="OGZ33994.1"/>
    <property type="molecule type" value="Genomic_DNA"/>
</dbReference>